<dbReference type="EMBL" id="CADEHS020000010">
    <property type="protein sequence ID" value="CAG9946916.1"/>
    <property type="molecule type" value="Genomic_DNA"/>
</dbReference>
<dbReference type="Proteomes" id="UP000836387">
    <property type="component" value="Unassembled WGS sequence"/>
</dbReference>
<name>A0ACA9U0W3_BIOOC</name>
<reference evidence="1" key="1">
    <citation type="submission" date="2020-04" db="EMBL/GenBank/DDBJ databases">
        <authorList>
            <person name="Broberg M."/>
        </authorList>
    </citation>
    <scope>NUCLEOTIDE SEQUENCE</scope>
</reference>
<comment type="caution">
    <text evidence="1">The sequence shown here is derived from an EMBL/GenBank/DDBJ whole genome shotgun (WGS) entry which is preliminary data.</text>
</comment>
<evidence type="ECO:0000313" key="2">
    <source>
        <dbReference type="Proteomes" id="UP000836387"/>
    </source>
</evidence>
<reference evidence="1" key="2">
    <citation type="submission" date="2021-10" db="EMBL/GenBank/DDBJ databases">
        <authorList>
            <person name="Piombo E."/>
        </authorList>
    </citation>
    <scope>NUCLEOTIDE SEQUENCE</scope>
</reference>
<keyword evidence="2" id="KW-1185">Reference proteome</keyword>
<evidence type="ECO:0000313" key="1">
    <source>
        <dbReference type="EMBL" id="CAG9946916.1"/>
    </source>
</evidence>
<gene>
    <name evidence="1" type="ORF">CRV2_00005803</name>
</gene>
<organism evidence="1 2">
    <name type="scientific">Clonostachys rosea f. rosea IK726</name>
    <dbReference type="NCBI Taxonomy" id="1349383"/>
    <lineage>
        <taxon>Eukaryota</taxon>
        <taxon>Fungi</taxon>
        <taxon>Dikarya</taxon>
        <taxon>Ascomycota</taxon>
        <taxon>Pezizomycotina</taxon>
        <taxon>Sordariomycetes</taxon>
        <taxon>Hypocreomycetidae</taxon>
        <taxon>Hypocreales</taxon>
        <taxon>Bionectriaceae</taxon>
        <taxon>Clonostachys</taxon>
    </lineage>
</organism>
<sequence>MTSFETKTFATAGGLALTLDLHAPPLKVTKESIAFVHFHGGFFVLGGKQTFSPTWLTTACARRGWTYITPAYRLLPPEASGRDMIADAVSAINWVADNVSSRIVLAGSSAGGFLAFAAAAQLRNIRPLAVLSVYGINDLTSDEYTQGTSIMGAPPLSNLDELIEELHAARASGASICEYEFPEDLADKRMQWISAIHEAGLYPELMTGLKGISSKIAAEGVGSVPDEYRTFFPLDFFLGHNFPPTVLLHGDADSCVSVEQSKRAYEKLTESGVKAHLELVPGKDHGFDAMEVSVDTDHENPAEESPLFAHLRAVLDFIDQTVKKHN</sequence>
<accession>A0ACA9U0W3</accession>
<proteinExistence type="predicted"/>
<protein>
    <submittedName>
        <fullName evidence="1">Uncharacterized protein</fullName>
    </submittedName>
</protein>